<evidence type="ECO:0000256" key="4">
    <source>
        <dbReference type="ARBA" id="ARBA00022764"/>
    </source>
</evidence>
<dbReference type="Gene3D" id="1.20.120.1490">
    <property type="match status" value="1"/>
</dbReference>
<dbReference type="AlphaFoldDB" id="A0A4Z0M5G7"/>
<dbReference type="PANTHER" id="PTHR38102">
    <property type="entry name" value="PERIPLASMIC CHAPERONE SPY"/>
    <property type="match status" value="1"/>
</dbReference>
<dbReference type="Proteomes" id="UP000298050">
    <property type="component" value="Unassembled WGS sequence"/>
</dbReference>
<sequence>MKQLISRILPGTVLSAIMLFSAAAWSGPHGNPHMGPDDSAPFMARMVDELDLSDEQRTTIQGLVTDAREAGKADHQRMREIHAALKDMRTSFDEDKARALTDELGEISARMAYRMSSTGAGVYAQLTPEQQTELDARMEQMQARAEKRMGKRRDWQPGS</sequence>
<evidence type="ECO:0000256" key="1">
    <source>
        <dbReference type="ARBA" id="ARBA00004418"/>
    </source>
</evidence>
<reference evidence="7 8" key="1">
    <citation type="submission" date="2019-04" db="EMBL/GenBank/DDBJ databases">
        <title>Taxonomy of novel Haliea sp. from mangrove soil of West Coast of India.</title>
        <authorList>
            <person name="Verma A."/>
            <person name="Kumar P."/>
            <person name="Krishnamurthi S."/>
        </authorList>
    </citation>
    <scope>NUCLEOTIDE SEQUENCE [LARGE SCALE GENOMIC DNA]</scope>
    <source>
        <strain evidence="7 8">SAOS-164</strain>
    </source>
</reference>
<proteinExistence type="inferred from homology"/>
<keyword evidence="8" id="KW-1185">Reference proteome</keyword>
<dbReference type="Pfam" id="PF07813">
    <property type="entry name" value="LTXXQ"/>
    <property type="match status" value="1"/>
</dbReference>
<dbReference type="InterPro" id="IPR052211">
    <property type="entry name" value="Cpx_auxiliary_protein"/>
</dbReference>
<keyword evidence="3 6" id="KW-0732">Signal</keyword>
<feature type="signal peptide" evidence="6">
    <location>
        <begin position="1"/>
        <end position="26"/>
    </location>
</feature>
<protein>
    <submittedName>
        <fullName evidence="7">Periplasmic heavy metal sensor</fullName>
    </submittedName>
</protein>
<comment type="caution">
    <text evidence="7">The sequence shown here is derived from an EMBL/GenBank/DDBJ whole genome shotgun (WGS) entry which is preliminary data.</text>
</comment>
<evidence type="ECO:0000313" key="8">
    <source>
        <dbReference type="Proteomes" id="UP000298050"/>
    </source>
</evidence>
<dbReference type="EMBL" id="SRLE01000005">
    <property type="protein sequence ID" value="TGD74686.1"/>
    <property type="molecule type" value="Genomic_DNA"/>
</dbReference>
<feature type="region of interest" description="Disordered" evidence="5">
    <location>
        <begin position="139"/>
        <end position="159"/>
    </location>
</feature>
<dbReference type="RefSeq" id="WP_135441685.1">
    <property type="nucleotide sequence ID" value="NZ_SRLE01000005.1"/>
</dbReference>
<comment type="subcellular location">
    <subcellularLocation>
        <location evidence="1">Periplasm</location>
    </subcellularLocation>
</comment>
<organism evidence="7 8">
    <name type="scientific">Mangrovimicrobium sediminis</name>
    <dbReference type="NCBI Taxonomy" id="2562682"/>
    <lineage>
        <taxon>Bacteria</taxon>
        <taxon>Pseudomonadati</taxon>
        <taxon>Pseudomonadota</taxon>
        <taxon>Gammaproteobacteria</taxon>
        <taxon>Cellvibrionales</taxon>
        <taxon>Halieaceae</taxon>
        <taxon>Mangrovimicrobium</taxon>
    </lineage>
</organism>
<evidence type="ECO:0000256" key="5">
    <source>
        <dbReference type="SAM" id="MobiDB-lite"/>
    </source>
</evidence>
<evidence type="ECO:0000256" key="2">
    <source>
        <dbReference type="ARBA" id="ARBA00008441"/>
    </source>
</evidence>
<keyword evidence="4" id="KW-0574">Periplasm</keyword>
<evidence type="ECO:0000256" key="6">
    <source>
        <dbReference type="SAM" id="SignalP"/>
    </source>
</evidence>
<dbReference type="GO" id="GO:0030288">
    <property type="term" value="C:outer membrane-bounded periplasmic space"/>
    <property type="evidence" value="ECO:0007669"/>
    <property type="project" value="TreeGrafter"/>
</dbReference>
<accession>A0A4Z0M5G7</accession>
<name>A0A4Z0M5G7_9GAMM</name>
<dbReference type="InterPro" id="IPR012899">
    <property type="entry name" value="LTXXQ"/>
</dbReference>
<evidence type="ECO:0000313" key="7">
    <source>
        <dbReference type="EMBL" id="TGD74686.1"/>
    </source>
</evidence>
<dbReference type="CDD" id="cd09916">
    <property type="entry name" value="CpxP_like"/>
    <property type="match status" value="1"/>
</dbReference>
<dbReference type="GO" id="GO:0051082">
    <property type="term" value="F:unfolded protein binding"/>
    <property type="evidence" value="ECO:0007669"/>
    <property type="project" value="TreeGrafter"/>
</dbReference>
<dbReference type="OrthoDB" id="5738067at2"/>
<evidence type="ECO:0000256" key="3">
    <source>
        <dbReference type="ARBA" id="ARBA00022729"/>
    </source>
</evidence>
<gene>
    <name evidence="7" type="ORF">E4634_05655</name>
</gene>
<dbReference type="PANTHER" id="PTHR38102:SF1">
    <property type="entry name" value="PERIPLASMIC CHAPERONE SPY"/>
    <property type="match status" value="1"/>
</dbReference>
<comment type="similarity">
    <text evidence="2">Belongs to the CpxP/Spy family.</text>
</comment>
<feature type="chain" id="PRO_5021251507" evidence="6">
    <location>
        <begin position="27"/>
        <end position="159"/>
    </location>
</feature>